<dbReference type="GO" id="GO:0016998">
    <property type="term" value="P:cell wall macromolecule catabolic process"/>
    <property type="evidence" value="ECO:0007669"/>
    <property type="project" value="InterPro"/>
</dbReference>
<proteinExistence type="predicted"/>
<dbReference type="SUPFAM" id="SSF53955">
    <property type="entry name" value="Lysozyme-like"/>
    <property type="match status" value="1"/>
</dbReference>
<dbReference type="GO" id="GO:0004568">
    <property type="term" value="F:chitinase activity"/>
    <property type="evidence" value="ECO:0007669"/>
    <property type="project" value="InterPro"/>
</dbReference>
<sequence length="195" mass="22375">MNRQTFFNEIRSTLFSGRLTQSQIDGMNFKLTAWVQSGLTDIRWLAYMLATVFHETGKKMIPIEEYGKGRGKTYGQKLKHNHKPYTWPDKLYYGRGDVQLTWYENYELMGKLLGIPLLEQPELALVPEISAKIMIEGMTKGKSNRGDFTGVSLENYFNATKDDPVNARRIINGLDKAKLIEGYHNRFLSAIKKAS</sequence>
<gene>
    <name evidence="2" type="ORF">SDC9_79633</name>
</gene>
<dbReference type="InterPro" id="IPR023346">
    <property type="entry name" value="Lysozyme-like_dom_sf"/>
</dbReference>
<organism evidence="2">
    <name type="scientific">bioreactor metagenome</name>
    <dbReference type="NCBI Taxonomy" id="1076179"/>
    <lineage>
        <taxon>unclassified sequences</taxon>
        <taxon>metagenomes</taxon>
        <taxon>ecological metagenomes</taxon>
    </lineage>
</organism>
<dbReference type="InterPro" id="IPR000726">
    <property type="entry name" value="Glyco_hydro_19_cat"/>
</dbReference>
<dbReference type="GO" id="GO:0006032">
    <property type="term" value="P:chitin catabolic process"/>
    <property type="evidence" value="ECO:0007669"/>
    <property type="project" value="InterPro"/>
</dbReference>
<dbReference type="Gene3D" id="1.10.530.10">
    <property type="match status" value="1"/>
</dbReference>
<protein>
    <recommendedName>
        <fullName evidence="1">Glycoside hydrolase family 19 catalytic domain-containing protein</fullName>
    </recommendedName>
</protein>
<feature type="domain" description="Glycoside hydrolase family 19 catalytic" evidence="1">
    <location>
        <begin position="83"/>
        <end position="135"/>
    </location>
</feature>
<comment type="caution">
    <text evidence="2">The sequence shown here is derived from an EMBL/GenBank/DDBJ whole genome shotgun (WGS) entry which is preliminary data.</text>
</comment>
<reference evidence="2" key="1">
    <citation type="submission" date="2019-08" db="EMBL/GenBank/DDBJ databases">
        <authorList>
            <person name="Kucharzyk K."/>
            <person name="Murdoch R.W."/>
            <person name="Higgins S."/>
            <person name="Loffler F."/>
        </authorList>
    </citation>
    <scope>NUCLEOTIDE SEQUENCE</scope>
</reference>
<accession>A0A644YWZ9</accession>
<dbReference type="Pfam" id="PF00182">
    <property type="entry name" value="Glyco_hydro_19"/>
    <property type="match status" value="1"/>
</dbReference>
<evidence type="ECO:0000259" key="1">
    <source>
        <dbReference type="Pfam" id="PF00182"/>
    </source>
</evidence>
<dbReference type="AlphaFoldDB" id="A0A644YWZ9"/>
<name>A0A644YWZ9_9ZZZZ</name>
<dbReference type="EMBL" id="VSSQ01006545">
    <property type="protein sequence ID" value="MPM33066.1"/>
    <property type="molecule type" value="Genomic_DNA"/>
</dbReference>
<evidence type="ECO:0000313" key="2">
    <source>
        <dbReference type="EMBL" id="MPM33066.1"/>
    </source>
</evidence>